<accession>A0A975XMA9</accession>
<protein>
    <submittedName>
        <fullName evidence="2">GNAT family N-acetyltransferase</fullName>
    </submittedName>
</protein>
<feature type="domain" description="N-acetyltransferase" evidence="1">
    <location>
        <begin position="30"/>
        <end position="190"/>
    </location>
</feature>
<keyword evidence="3" id="KW-1185">Reference proteome</keyword>
<dbReference type="Proteomes" id="UP000680588">
    <property type="component" value="Chromosome"/>
</dbReference>
<dbReference type="InterPro" id="IPR000182">
    <property type="entry name" value="GNAT_dom"/>
</dbReference>
<sequence length="190" mass="20002">MAGPPSVSADPRGGQVIPALRPALITTPRLVLEPLGVQHAAEMADVLAGTALYRYIGGAAPTAEELARRYAAQTVGGSPDRREIWLNWIIRDNGAACGFVQATVSQETDGPTSYVAWVVGEPFQGRGTATAAARAMLGWLRIHAPGPVAAFIHPENRASAAVARKLGLAASGLIDEDGEERWDDGAMRTH</sequence>
<dbReference type="EMBL" id="CP076456">
    <property type="protein sequence ID" value="QWQ37568.1"/>
    <property type="molecule type" value="Genomic_DNA"/>
</dbReference>
<gene>
    <name evidence="2" type="ORF">KG104_07545</name>
</gene>
<dbReference type="Pfam" id="PF13302">
    <property type="entry name" value="Acetyltransf_3"/>
    <property type="match status" value="1"/>
</dbReference>
<dbReference type="InterPro" id="IPR051531">
    <property type="entry name" value="N-acetyltransferase"/>
</dbReference>
<evidence type="ECO:0000313" key="3">
    <source>
        <dbReference type="Proteomes" id="UP000680588"/>
    </source>
</evidence>
<dbReference type="KEGG" id="asun:KG104_07545"/>
<organism evidence="2 3">
    <name type="scientific">Arthrobacter sunyaminii</name>
    <dbReference type="NCBI Taxonomy" id="2816859"/>
    <lineage>
        <taxon>Bacteria</taxon>
        <taxon>Bacillati</taxon>
        <taxon>Actinomycetota</taxon>
        <taxon>Actinomycetes</taxon>
        <taxon>Micrococcales</taxon>
        <taxon>Micrococcaceae</taxon>
        <taxon>Arthrobacter</taxon>
    </lineage>
</organism>
<proteinExistence type="predicted"/>
<dbReference type="SUPFAM" id="SSF55729">
    <property type="entry name" value="Acyl-CoA N-acyltransferases (Nat)"/>
    <property type="match status" value="1"/>
</dbReference>
<evidence type="ECO:0000313" key="2">
    <source>
        <dbReference type="EMBL" id="QWQ37568.1"/>
    </source>
</evidence>
<dbReference type="InterPro" id="IPR016181">
    <property type="entry name" value="Acyl_CoA_acyltransferase"/>
</dbReference>
<evidence type="ECO:0000259" key="1">
    <source>
        <dbReference type="PROSITE" id="PS51186"/>
    </source>
</evidence>
<dbReference type="PANTHER" id="PTHR43792">
    <property type="entry name" value="GNAT FAMILY, PUTATIVE (AFU_ORTHOLOGUE AFUA_3G00765)-RELATED-RELATED"/>
    <property type="match status" value="1"/>
</dbReference>
<name>A0A975XMA9_9MICC</name>
<reference evidence="2" key="1">
    <citation type="submission" date="2021-06" db="EMBL/GenBank/DDBJ databases">
        <title>Novel species in genus Arthrobacter.</title>
        <authorList>
            <person name="Zhang G."/>
        </authorList>
    </citation>
    <scope>NUCLEOTIDE SEQUENCE</scope>
    <source>
        <strain evidence="2">Zg-ZUI122</strain>
    </source>
</reference>
<dbReference type="PROSITE" id="PS51186">
    <property type="entry name" value="GNAT"/>
    <property type="match status" value="1"/>
</dbReference>
<dbReference type="AlphaFoldDB" id="A0A975XMA9"/>
<dbReference type="Gene3D" id="3.40.630.30">
    <property type="match status" value="1"/>
</dbReference>
<dbReference type="GO" id="GO:0016747">
    <property type="term" value="F:acyltransferase activity, transferring groups other than amino-acyl groups"/>
    <property type="evidence" value="ECO:0007669"/>
    <property type="project" value="InterPro"/>
</dbReference>